<comment type="caution">
    <text evidence="2">The sequence shown here is derived from an EMBL/GenBank/DDBJ whole genome shotgun (WGS) entry which is preliminary data.</text>
</comment>
<dbReference type="InterPro" id="IPR002145">
    <property type="entry name" value="CopG"/>
</dbReference>
<protein>
    <submittedName>
        <fullName evidence="2">CopG family transcriptional regulator</fullName>
    </submittedName>
</protein>
<dbReference type="OrthoDB" id="291307at2"/>
<sequence length="95" mass="10260">MPDTAQMTISLPQDIAAALEDAVERGDYGSTGEVVRQALHEWALRHLGGAPDLTALKAEIDKGMADLAAGRVREFDLDRIVERGRTSSTRRSPSA</sequence>
<dbReference type="EMBL" id="NPEX01000155">
    <property type="protein sequence ID" value="RAI42419.1"/>
    <property type="molecule type" value="Genomic_DNA"/>
</dbReference>
<dbReference type="Pfam" id="PF01402">
    <property type="entry name" value="RHH_1"/>
    <property type="match status" value="1"/>
</dbReference>
<dbReference type="GO" id="GO:0006355">
    <property type="term" value="P:regulation of DNA-templated transcription"/>
    <property type="evidence" value="ECO:0007669"/>
    <property type="project" value="InterPro"/>
</dbReference>
<keyword evidence="3" id="KW-1185">Reference proteome</keyword>
<evidence type="ECO:0000259" key="1">
    <source>
        <dbReference type="Pfam" id="PF01402"/>
    </source>
</evidence>
<dbReference type="SUPFAM" id="SSF47598">
    <property type="entry name" value="Ribbon-helix-helix"/>
    <property type="match status" value="1"/>
</dbReference>
<dbReference type="InterPro" id="IPR038296">
    <property type="entry name" value="ParD_sf"/>
</dbReference>
<gene>
    <name evidence="2" type="ORF">CH341_19605</name>
</gene>
<accession>A0A327KUB3</accession>
<name>A0A327KUB3_9BRAD</name>
<feature type="domain" description="Ribbon-helix-helix protein CopG" evidence="1">
    <location>
        <begin position="8"/>
        <end position="45"/>
    </location>
</feature>
<dbReference type="Proteomes" id="UP000249130">
    <property type="component" value="Unassembled WGS sequence"/>
</dbReference>
<dbReference type="InterPro" id="IPR010985">
    <property type="entry name" value="Ribbon_hlx_hlx"/>
</dbReference>
<organism evidence="2 3">
    <name type="scientific">Rhodoplanes roseus</name>
    <dbReference type="NCBI Taxonomy" id="29409"/>
    <lineage>
        <taxon>Bacteria</taxon>
        <taxon>Pseudomonadati</taxon>
        <taxon>Pseudomonadota</taxon>
        <taxon>Alphaproteobacteria</taxon>
        <taxon>Hyphomicrobiales</taxon>
        <taxon>Nitrobacteraceae</taxon>
        <taxon>Rhodoplanes</taxon>
    </lineage>
</organism>
<proteinExistence type="predicted"/>
<evidence type="ECO:0000313" key="3">
    <source>
        <dbReference type="Proteomes" id="UP000249130"/>
    </source>
</evidence>
<dbReference type="AlphaFoldDB" id="A0A327KUB3"/>
<dbReference type="Gene3D" id="6.10.10.120">
    <property type="entry name" value="Antitoxin ParD1-like"/>
    <property type="match status" value="1"/>
</dbReference>
<evidence type="ECO:0000313" key="2">
    <source>
        <dbReference type="EMBL" id="RAI42419.1"/>
    </source>
</evidence>
<dbReference type="CDD" id="cd22231">
    <property type="entry name" value="RHH_NikR_HicB-like"/>
    <property type="match status" value="1"/>
</dbReference>
<reference evidence="2 3" key="1">
    <citation type="submission" date="2017-07" db="EMBL/GenBank/DDBJ databases">
        <title>Draft Genome Sequences of Select Purple Nonsulfur Bacteria.</title>
        <authorList>
            <person name="Lasarre B."/>
            <person name="Mckinlay J.B."/>
        </authorList>
    </citation>
    <scope>NUCLEOTIDE SEQUENCE [LARGE SCALE GENOMIC DNA]</scope>
    <source>
        <strain evidence="2 3">DSM 5909</strain>
    </source>
</reference>